<dbReference type="InterPro" id="IPR016126">
    <property type="entry name" value="Secretoglobin"/>
</dbReference>
<dbReference type="EMBL" id="OX395126">
    <property type="protein sequence ID" value="CAI5763087.1"/>
    <property type="molecule type" value="Genomic_DNA"/>
</dbReference>
<evidence type="ECO:0000256" key="4">
    <source>
        <dbReference type="ARBA" id="ARBA00023005"/>
    </source>
</evidence>
<organism evidence="8 9">
    <name type="scientific">Podarcis lilfordi</name>
    <name type="common">Lilford's wall lizard</name>
    <dbReference type="NCBI Taxonomy" id="74358"/>
    <lineage>
        <taxon>Eukaryota</taxon>
        <taxon>Metazoa</taxon>
        <taxon>Chordata</taxon>
        <taxon>Craniata</taxon>
        <taxon>Vertebrata</taxon>
        <taxon>Euteleostomi</taxon>
        <taxon>Lepidosauria</taxon>
        <taxon>Squamata</taxon>
        <taxon>Bifurcata</taxon>
        <taxon>Unidentata</taxon>
        <taxon>Episquamata</taxon>
        <taxon>Laterata</taxon>
        <taxon>Lacertibaenia</taxon>
        <taxon>Lacertidae</taxon>
        <taxon>Podarcis</taxon>
    </lineage>
</organism>
<dbReference type="InterPro" id="IPR035960">
    <property type="entry name" value="Secretoglobin_sf"/>
</dbReference>
<sequence length="97" mass="10724">MKLTTVFLLGTLLVCCYSATAMKTCPVLVDTLTNFLFASHDDYMKAIDRFATTEEMKKAASVLKQCAVGLPESVLIAKSQVLLNILHECEKPQLLQN</sequence>
<dbReference type="PRINTS" id="PR00486">
    <property type="entry name" value="UTEROGLOBIN"/>
</dbReference>
<dbReference type="Pfam" id="PF01099">
    <property type="entry name" value="Uteroglobin"/>
    <property type="match status" value="1"/>
</dbReference>
<dbReference type="Proteomes" id="UP001178461">
    <property type="component" value="Chromosome 1"/>
</dbReference>
<evidence type="ECO:0000256" key="1">
    <source>
        <dbReference type="ARBA" id="ARBA00004613"/>
    </source>
</evidence>
<evidence type="ECO:0000256" key="3">
    <source>
        <dbReference type="ARBA" id="ARBA00022525"/>
    </source>
</evidence>
<dbReference type="GO" id="GO:0007165">
    <property type="term" value="P:signal transduction"/>
    <property type="evidence" value="ECO:0007669"/>
    <property type="project" value="InterPro"/>
</dbReference>
<reference evidence="8" key="1">
    <citation type="submission" date="2022-12" db="EMBL/GenBank/DDBJ databases">
        <authorList>
            <person name="Alioto T."/>
            <person name="Alioto T."/>
            <person name="Gomez Garrido J."/>
        </authorList>
    </citation>
    <scope>NUCLEOTIDE SEQUENCE</scope>
</reference>
<dbReference type="GO" id="GO:0019834">
    <property type="term" value="F:phospholipase A2 inhibitor activity"/>
    <property type="evidence" value="ECO:0007669"/>
    <property type="project" value="UniProtKB-KW"/>
</dbReference>
<name>A0AA35NWJ4_9SAUR</name>
<keyword evidence="4" id="KW-0593">Phospholipase A2 inhibitor</keyword>
<evidence type="ECO:0000313" key="9">
    <source>
        <dbReference type="Proteomes" id="UP001178461"/>
    </source>
</evidence>
<gene>
    <name evidence="8" type="ORF">PODLI_1B011373</name>
</gene>
<accession>A0AA35NWJ4</accession>
<feature type="chain" id="PRO_5041244456" description="Uteroglobin" evidence="7">
    <location>
        <begin position="22"/>
        <end position="97"/>
    </location>
</feature>
<evidence type="ECO:0000256" key="2">
    <source>
        <dbReference type="ARBA" id="ARBA00020696"/>
    </source>
</evidence>
<evidence type="ECO:0000313" key="8">
    <source>
        <dbReference type="EMBL" id="CAI5763087.1"/>
    </source>
</evidence>
<keyword evidence="5" id="KW-1015">Disulfide bond</keyword>
<protein>
    <recommendedName>
        <fullName evidence="2">Uteroglobin</fullName>
    </recommendedName>
    <alternativeName>
        <fullName evidence="6">Secretoglobin family 1A member 1</fullName>
    </alternativeName>
</protein>
<dbReference type="InterPro" id="IPR000329">
    <property type="entry name" value="Uteroglobin"/>
</dbReference>
<dbReference type="GO" id="GO:0005576">
    <property type="term" value="C:extracellular region"/>
    <property type="evidence" value="ECO:0007669"/>
    <property type="project" value="UniProtKB-SubCell"/>
</dbReference>
<keyword evidence="9" id="KW-1185">Reference proteome</keyword>
<dbReference type="AlphaFoldDB" id="A0AA35NWJ4"/>
<evidence type="ECO:0000256" key="7">
    <source>
        <dbReference type="SAM" id="SignalP"/>
    </source>
</evidence>
<dbReference type="PROSITE" id="PS51311">
    <property type="entry name" value="SCGB"/>
    <property type="match status" value="1"/>
</dbReference>
<feature type="signal peptide" evidence="7">
    <location>
        <begin position="1"/>
        <end position="21"/>
    </location>
</feature>
<dbReference type="SUPFAM" id="SSF48201">
    <property type="entry name" value="Uteroglobin-like"/>
    <property type="match status" value="1"/>
</dbReference>
<keyword evidence="7" id="KW-0732">Signal</keyword>
<keyword evidence="3" id="KW-0964">Secreted</keyword>
<dbReference type="Gene3D" id="1.10.210.10">
    <property type="entry name" value="Secretoglobin"/>
    <property type="match status" value="1"/>
</dbReference>
<comment type="subcellular location">
    <subcellularLocation>
        <location evidence="1">Secreted</location>
    </subcellularLocation>
</comment>
<proteinExistence type="predicted"/>
<evidence type="ECO:0000256" key="6">
    <source>
        <dbReference type="ARBA" id="ARBA00031712"/>
    </source>
</evidence>
<evidence type="ECO:0000256" key="5">
    <source>
        <dbReference type="ARBA" id="ARBA00023157"/>
    </source>
</evidence>